<name>A0ABT4I4Z2_9ACTO</name>
<gene>
    <name evidence="1" type="ORF">OHJ16_01845</name>
</gene>
<sequence length="83" mass="9065">MMSIGQRELRNNSGAIMRELSGGKSFIVTRNQVPVGELRPLRRSRTVNREVLLAALAGAPVVDGRQVVADLDTVIDQDPEPRA</sequence>
<dbReference type="RefSeq" id="WP_268916506.1">
    <property type="nucleotide sequence ID" value="NZ_CP124548.1"/>
</dbReference>
<dbReference type="Proteomes" id="UP001072034">
    <property type="component" value="Unassembled WGS sequence"/>
</dbReference>
<comment type="caution">
    <text evidence="1">The sequence shown here is derived from an EMBL/GenBank/DDBJ whole genome shotgun (WGS) entry which is preliminary data.</text>
</comment>
<dbReference type="EMBL" id="JAPTMY010000003">
    <property type="protein sequence ID" value="MCZ0856795.1"/>
    <property type="molecule type" value="Genomic_DNA"/>
</dbReference>
<accession>A0ABT4I4Z2</accession>
<reference evidence="1" key="1">
    <citation type="submission" date="2022-10" db="EMBL/GenBank/DDBJ databases">
        <title>Genome sequence of Actinomyces israelii ATCC 10048.</title>
        <authorList>
            <person name="Watt R.M."/>
            <person name="Tong W.M."/>
        </authorList>
    </citation>
    <scope>NUCLEOTIDE SEQUENCE</scope>
    <source>
        <strain evidence="1">ATCC 10048</strain>
    </source>
</reference>
<protein>
    <submittedName>
        <fullName evidence="1">Prevent-host-death protein</fullName>
    </submittedName>
</protein>
<proteinExistence type="predicted"/>
<keyword evidence="2" id="KW-1185">Reference proteome</keyword>
<organism evidence="1 2">
    <name type="scientific">Actinomyces israelii</name>
    <dbReference type="NCBI Taxonomy" id="1659"/>
    <lineage>
        <taxon>Bacteria</taxon>
        <taxon>Bacillati</taxon>
        <taxon>Actinomycetota</taxon>
        <taxon>Actinomycetes</taxon>
        <taxon>Actinomycetales</taxon>
        <taxon>Actinomycetaceae</taxon>
        <taxon>Actinomyces</taxon>
    </lineage>
</organism>
<evidence type="ECO:0000313" key="2">
    <source>
        <dbReference type="Proteomes" id="UP001072034"/>
    </source>
</evidence>
<evidence type="ECO:0000313" key="1">
    <source>
        <dbReference type="EMBL" id="MCZ0856795.1"/>
    </source>
</evidence>